<dbReference type="VEuPathDB" id="CryptoDB:Vbra_15967"/>
<dbReference type="Gene3D" id="1.25.40.20">
    <property type="entry name" value="Ankyrin repeat-containing domain"/>
    <property type="match status" value="2"/>
</dbReference>
<feature type="region of interest" description="Disordered" evidence="4">
    <location>
        <begin position="829"/>
        <end position="931"/>
    </location>
</feature>
<dbReference type="PANTHER" id="PTHR24198">
    <property type="entry name" value="ANKYRIN REPEAT AND PROTEIN KINASE DOMAIN-CONTAINING PROTEIN"/>
    <property type="match status" value="1"/>
</dbReference>
<dbReference type="InterPro" id="IPR001810">
    <property type="entry name" value="F-box_dom"/>
</dbReference>
<dbReference type="STRING" id="1169540.A0A0G4FQF6"/>
<keyword evidence="1" id="KW-0677">Repeat</keyword>
<accession>A0A0G4FQF6</accession>
<feature type="repeat" description="ANK" evidence="3">
    <location>
        <begin position="251"/>
        <end position="283"/>
    </location>
</feature>
<dbReference type="SMART" id="SM00248">
    <property type="entry name" value="ANK"/>
    <property type="match status" value="6"/>
</dbReference>
<dbReference type="SUPFAM" id="SSF48403">
    <property type="entry name" value="Ankyrin repeat"/>
    <property type="match status" value="1"/>
</dbReference>
<feature type="repeat" description="ANK" evidence="3">
    <location>
        <begin position="486"/>
        <end position="518"/>
    </location>
</feature>
<dbReference type="PROSITE" id="PS50297">
    <property type="entry name" value="ANK_REP_REGION"/>
    <property type="match status" value="2"/>
</dbReference>
<dbReference type="PROSITE" id="PS50088">
    <property type="entry name" value="ANK_REPEAT"/>
    <property type="match status" value="3"/>
</dbReference>
<dbReference type="OrthoDB" id="194358at2759"/>
<dbReference type="AlphaFoldDB" id="A0A0G4FQF6"/>
<dbReference type="InterPro" id="IPR036770">
    <property type="entry name" value="Ankyrin_rpt-contain_sf"/>
</dbReference>
<dbReference type="InParanoid" id="A0A0G4FQF6"/>
<reference evidence="6 7" key="1">
    <citation type="submission" date="2014-11" db="EMBL/GenBank/DDBJ databases">
        <authorList>
            <person name="Zhu J."/>
            <person name="Qi W."/>
            <person name="Song R."/>
        </authorList>
    </citation>
    <scope>NUCLEOTIDE SEQUENCE [LARGE SCALE GENOMIC DNA]</scope>
</reference>
<evidence type="ECO:0000256" key="3">
    <source>
        <dbReference type="PROSITE-ProRule" id="PRU00023"/>
    </source>
</evidence>
<feature type="region of interest" description="Disordered" evidence="4">
    <location>
        <begin position="421"/>
        <end position="443"/>
    </location>
</feature>
<keyword evidence="7" id="KW-1185">Reference proteome</keyword>
<dbReference type="EMBL" id="CDMY01000480">
    <property type="protein sequence ID" value="CEM16669.1"/>
    <property type="molecule type" value="Genomic_DNA"/>
</dbReference>
<keyword evidence="2 3" id="KW-0040">ANK repeat</keyword>
<feature type="region of interest" description="Disordered" evidence="4">
    <location>
        <begin position="1"/>
        <end position="26"/>
    </location>
</feature>
<sequence>MASGKGCVSLRRHPPNIPSSRSAASDRECQRRALSYRNLLKPPASRVSRGAAHSNDGCGPCRFERASGPAPPRRFRPAIVPADGSCNGGSVSEHRNMLEDLPEDIMCSVFVYLDAQDMDRLGRSSCFLFDEARRCSERRFQELFGAMGLPTYLRNSRSHLFRLLQFAQGTANAPAVLQTIAWAAAFGYPRYIRHWLSQWRGTFPSRRSTEVPNARAADGTPALYLATQSKKYDIMALLLEAGACPNAPLSNGNTSLFVAAKHLDLQAADILMQAGASPIVENRVRQSVFMAVIQVAREAPNPDTVHSAVAFIRIIARGLDTASKSSRSALKALLAACEARLPAIVETLLDAGVGMPASQQRHTAAHSARSRPQSAHAGSVAATQRRISLRNGGNDPVDMLLGMTLPDPSWVDRFETSMSMSPTATPASPSARPLSAAGSVVGGSGGDGDQLPCPLLVACQNGNREIVQLLLEKGGAQADVNSTLASGKTPLYIAAEMGDDKMIAMLLIHGAKLSSTTCTGRSALFAAVQGGHEKAVKSLLKFADVPDIIRPTPNGDSPFSLAERRGKAPMLVDMLDCYLRQIRKRAQLRDMGLSDDECPEVFDAYLTALCLKMGLIGRSKAKDLMQGRHRGVSRSPCAAAKRAQTPFRVSQSPISARAGDPSAPPLWMTPEEEERWRQFTPPVDMRGFRPSQTRPRSFHIRAQPKAYHTDVEPQQEKAIPVDQSAPLSGGGRGASGTEGAAENKTDCVSRNPEPFSSLNAFQERKGTSPTIQRWKEGGATLMADDHKEDTADDGFEYKPKRELKWQSASSAKIKSRELLQSIQQTYEGQLGGASEAEGKQAINKPERTDDVFAKSPPPPRSSPATPLTSDLPAPGWIEHKNRRSMVSAPVEEKKDFLRCRQGSGGSMGGDMTLLERPRPSGHPTLPSEFLLSELNCA</sequence>
<protein>
    <recommendedName>
        <fullName evidence="5">F-box domain-containing protein</fullName>
    </recommendedName>
</protein>
<organism evidence="6 7">
    <name type="scientific">Vitrella brassicaformis (strain CCMP3155)</name>
    <dbReference type="NCBI Taxonomy" id="1169540"/>
    <lineage>
        <taxon>Eukaryota</taxon>
        <taxon>Sar</taxon>
        <taxon>Alveolata</taxon>
        <taxon>Colpodellida</taxon>
        <taxon>Vitrellaceae</taxon>
        <taxon>Vitrella</taxon>
    </lineage>
</organism>
<evidence type="ECO:0000256" key="1">
    <source>
        <dbReference type="ARBA" id="ARBA00022737"/>
    </source>
</evidence>
<dbReference type="PANTHER" id="PTHR24198:SF165">
    <property type="entry name" value="ANKYRIN REPEAT-CONTAINING PROTEIN-RELATED"/>
    <property type="match status" value="1"/>
</dbReference>
<evidence type="ECO:0000313" key="7">
    <source>
        <dbReference type="Proteomes" id="UP000041254"/>
    </source>
</evidence>
<name>A0A0G4FQF6_VITBC</name>
<feature type="region of interest" description="Disordered" evidence="4">
    <location>
        <begin position="357"/>
        <end position="393"/>
    </location>
</feature>
<evidence type="ECO:0000256" key="4">
    <source>
        <dbReference type="SAM" id="MobiDB-lite"/>
    </source>
</evidence>
<feature type="compositionally biased region" description="Low complexity" evidence="4">
    <location>
        <begin position="421"/>
        <end position="439"/>
    </location>
</feature>
<dbReference type="PROSITE" id="PS50181">
    <property type="entry name" value="FBOX"/>
    <property type="match status" value="1"/>
</dbReference>
<feature type="region of interest" description="Disordered" evidence="4">
    <location>
        <begin position="722"/>
        <end position="756"/>
    </location>
</feature>
<dbReference type="Proteomes" id="UP000041254">
    <property type="component" value="Unassembled WGS sequence"/>
</dbReference>
<evidence type="ECO:0000259" key="5">
    <source>
        <dbReference type="PROSITE" id="PS50181"/>
    </source>
</evidence>
<evidence type="ECO:0000256" key="2">
    <source>
        <dbReference type="ARBA" id="ARBA00023043"/>
    </source>
</evidence>
<evidence type="ECO:0000313" key="6">
    <source>
        <dbReference type="EMBL" id="CEM16669.1"/>
    </source>
</evidence>
<proteinExistence type="predicted"/>
<feature type="domain" description="F-box" evidence="5">
    <location>
        <begin position="95"/>
        <end position="143"/>
    </location>
</feature>
<gene>
    <name evidence="6" type="ORF">Vbra_15967</name>
</gene>
<dbReference type="Pfam" id="PF12796">
    <property type="entry name" value="Ank_2"/>
    <property type="match status" value="1"/>
</dbReference>
<feature type="region of interest" description="Disordered" evidence="4">
    <location>
        <begin position="627"/>
        <end position="666"/>
    </location>
</feature>
<feature type="repeat" description="ANK" evidence="3">
    <location>
        <begin position="218"/>
        <end position="250"/>
    </location>
</feature>
<dbReference type="InterPro" id="IPR002110">
    <property type="entry name" value="Ankyrin_rpt"/>
</dbReference>